<name>A0ABQ2EQJ5_9ACTN</name>
<evidence type="ECO:0000259" key="3">
    <source>
        <dbReference type="Pfam" id="PF10708"/>
    </source>
</evidence>
<feature type="region of interest" description="Disordered" evidence="1">
    <location>
        <begin position="94"/>
        <end position="131"/>
    </location>
</feature>
<evidence type="ECO:0000313" key="5">
    <source>
        <dbReference type="Proteomes" id="UP000660265"/>
    </source>
</evidence>
<evidence type="ECO:0000256" key="2">
    <source>
        <dbReference type="SAM" id="Phobius"/>
    </source>
</evidence>
<feature type="compositionally biased region" description="Low complexity" evidence="1">
    <location>
        <begin position="44"/>
        <end position="60"/>
    </location>
</feature>
<reference evidence="5" key="1">
    <citation type="journal article" date="2019" name="Int. J. Syst. Evol. Microbiol.">
        <title>The Global Catalogue of Microorganisms (GCM) 10K type strain sequencing project: providing services to taxonomists for standard genome sequencing and annotation.</title>
        <authorList>
            <consortium name="The Broad Institute Genomics Platform"/>
            <consortium name="The Broad Institute Genome Sequencing Center for Infectious Disease"/>
            <person name="Wu L."/>
            <person name="Ma J."/>
        </authorList>
    </citation>
    <scope>NUCLEOTIDE SEQUENCE [LARGE SCALE GENOMIC DNA]</scope>
    <source>
        <strain evidence="5">CGMCC 4.7275</strain>
    </source>
</reference>
<dbReference type="Proteomes" id="UP000660265">
    <property type="component" value="Unassembled WGS sequence"/>
</dbReference>
<evidence type="ECO:0000256" key="1">
    <source>
        <dbReference type="SAM" id="MobiDB-lite"/>
    </source>
</evidence>
<proteinExistence type="predicted"/>
<comment type="caution">
    <text evidence="4">The sequence shown here is derived from an EMBL/GenBank/DDBJ whole genome shotgun (WGS) entry which is preliminary data.</text>
</comment>
<gene>
    <name evidence="4" type="ORF">GCM10011583_56350</name>
</gene>
<feature type="compositionally biased region" description="Low complexity" evidence="1">
    <location>
        <begin position="104"/>
        <end position="128"/>
    </location>
</feature>
<sequence length="317" mass="32904">MTTPPGWYVDQSVPGTERWWDGNAWTAHTRPLGGAVPPGPYQQPPSYQQGYQQPYQQPPNGGTGGGRGGRARAVVAVTAALVVAAILAGVTLLGDDGTKTEPRSAPTTGEPAAGPTAGPGESPAAEPSADPDVLVDQLNGITLPIPDDWEKSDSFVDRSVTMTTVDEYECPGRTNRYCRYGRVMSFTATQTDADSPEALAKEDIQEASDALYDEDTIGTPLYGNVTSHTVVKSEAVSVTGRDGYLVRWRVTTGKGPGGYVQSLAFPSAIGAGSLVIVRFAFDAGPKGPAVSGMDTITKGIRTIGDSTGGVGSSIGPS</sequence>
<accession>A0ABQ2EQJ5</accession>
<organism evidence="4 5">
    <name type="scientific">Streptomyces camponoticapitis</name>
    <dbReference type="NCBI Taxonomy" id="1616125"/>
    <lineage>
        <taxon>Bacteria</taxon>
        <taxon>Bacillati</taxon>
        <taxon>Actinomycetota</taxon>
        <taxon>Actinomycetes</taxon>
        <taxon>Kitasatosporales</taxon>
        <taxon>Streptomycetaceae</taxon>
        <taxon>Streptomyces</taxon>
    </lineage>
</organism>
<dbReference type="EMBL" id="BMMV01000022">
    <property type="protein sequence ID" value="GGK17154.1"/>
    <property type="molecule type" value="Genomic_DNA"/>
</dbReference>
<keyword evidence="5" id="KW-1185">Reference proteome</keyword>
<feature type="region of interest" description="Disordered" evidence="1">
    <location>
        <begin position="1"/>
        <end position="69"/>
    </location>
</feature>
<evidence type="ECO:0000313" key="4">
    <source>
        <dbReference type="EMBL" id="GGK17154.1"/>
    </source>
</evidence>
<keyword evidence="2" id="KW-1133">Transmembrane helix</keyword>
<dbReference type="InterPro" id="IPR018929">
    <property type="entry name" value="DUF2510"/>
</dbReference>
<keyword evidence="2" id="KW-0812">Transmembrane</keyword>
<protein>
    <submittedName>
        <fullName evidence="4">Membrane protein</fullName>
    </submittedName>
</protein>
<keyword evidence="2" id="KW-0472">Membrane</keyword>
<dbReference type="Pfam" id="PF10708">
    <property type="entry name" value="DUF2510"/>
    <property type="match status" value="1"/>
</dbReference>
<feature type="domain" description="DUF2510" evidence="3">
    <location>
        <begin position="5"/>
        <end position="37"/>
    </location>
</feature>
<feature type="transmembrane region" description="Helical" evidence="2">
    <location>
        <begin position="73"/>
        <end position="94"/>
    </location>
</feature>